<organism evidence="19 20">
    <name type="scientific">Candidatus Jettenia ecosi</name>
    <dbReference type="NCBI Taxonomy" id="2494326"/>
    <lineage>
        <taxon>Bacteria</taxon>
        <taxon>Pseudomonadati</taxon>
        <taxon>Planctomycetota</taxon>
        <taxon>Candidatus Brocadiia</taxon>
        <taxon>Candidatus Brocadiales</taxon>
        <taxon>Candidatus Brocadiaceae</taxon>
        <taxon>Candidatus Jettenia</taxon>
    </lineage>
</organism>
<evidence type="ECO:0000256" key="1">
    <source>
        <dbReference type="ARBA" id="ARBA00000915"/>
    </source>
</evidence>
<evidence type="ECO:0000256" key="16">
    <source>
        <dbReference type="HAMAP-Rule" id="MF_00079"/>
    </source>
</evidence>
<evidence type="ECO:0000256" key="2">
    <source>
        <dbReference type="ARBA" id="ARBA00004496"/>
    </source>
</evidence>
<evidence type="ECO:0000256" key="14">
    <source>
        <dbReference type="ARBA" id="ARBA00023102"/>
    </source>
</evidence>
<dbReference type="GO" id="GO:0003879">
    <property type="term" value="F:ATP phosphoribosyltransferase activity"/>
    <property type="evidence" value="ECO:0007669"/>
    <property type="project" value="UniProtKB-UniRule"/>
</dbReference>
<dbReference type="GO" id="GO:0000287">
    <property type="term" value="F:magnesium ion binding"/>
    <property type="evidence" value="ECO:0007669"/>
    <property type="project" value="UniProtKB-UniRule"/>
</dbReference>
<dbReference type="InterPro" id="IPR013115">
    <property type="entry name" value="HisG_C"/>
</dbReference>
<evidence type="ECO:0000256" key="8">
    <source>
        <dbReference type="ARBA" id="ARBA00022676"/>
    </source>
</evidence>
<evidence type="ECO:0000256" key="3">
    <source>
        <dbReference type="ARBA" id="ARBA00004667"/>
    </source>
</evidence>
<dbReference type="CDD" id="cd13593">
    <property type="entry name" value="PBP2_HisGL3"/>
    <property type="match status" value="1"/>
</dbReference>
<dbReference type="GO" id="GO:0000105">
    <property type="term" value="P:L-histidine biosynthetic process"/>
    <property type="evidence" value="ECO:0007669"/>
    <property type="project" value="UniProtKB-UniRule"/>
</dbReference>
<comment type="pathway">
    <text evidence="3 16">Amino-acid biosynthesis; L-histidine biosynthesis; L-histidine from 5-phospho-alpha-D-ribose 1-diphosphate: step 1/9.</text>
</comment>
<name>A0A533QDG9_9BACT</name>
<proteinExistence type="inferred from homology"/>
<comment type="cofactor">
    <cofactor evidence="16">
        <name>Mg(2+)</name>
        <dbReference type="ChEBI" id="CHEBI:18420"/>
    </cofactor>
</comment>
<dbReference type="SUPFAM" id="SSF53850">
    <property type="entry name" value="Periplasmic binding protein-like II"/>
    <property type="match status" value="1"/>
</dbReference>
<comment type="similarity">
    <text evidence="4 16">Belongs to the ATP phosphoribosyltransferase family. Long subfamily.</text>
</comment>
<dbReference type="InterPro" id="IPR011322">
    <property type="entry name" value="N-reg_PII-like_a/b"/>
</dbReference>
<gene>
    <name evidence="16" type="primary">hisG</name>
    <name evidence="19" type="ORF">JETT_1105</name>
</gene>
<keyword evidence="9 16" id="KW-0808">Transferase</keyword>
<keyword evidence="8 16" id="KW-0328">Glycosyltransferase</keyword>
<feature type="domain" description="Histidine biosynthesis HisG C-terminal" evidence="18">
    <location>
        <begin position="215"/>
        <end position="287"/>
    </location>
</feature>
<accession>A0A533QDG9</accession>
<evidence type="ECO:0000256" key="6">
    <source>
        <dbReference type="ARBA" id="ARBA00022490"/>
    </source>
</evidence>
<evidence type="ECO:0000256" key="11">
    <source>
        <dbReference type="ARBA" id="ARBA00022741"/>
    </source>
</evidence>
<dbReference type="NCBIfam" id="TIGR00070">
    <property type="entry name" value="hisG"/>
    <property type="match status" value="1"/>
</dbReference>
<evidence type="ECO:0000259" key="17">
    <source>
        <dbReference type="Pfam" id="PF01634"/>
    </source>
</evidence>
<dbReference type="Gene3D" id="3.30.70.120">
    <property type="match status" value="1"/>
</dbReference>
<keyword evidence="13 16" id="KW-0460">Magnesium</keyword>
<dbReference type="Gene3D" id="3.40.190.10">
    <property type="entry name" value="Periplasmic binding protein-like II"/>
    <property type="match status" value="2"/>
</dbReference>
<dbReference type="HAMAP" id="MF_00079">
    <property type="entry name" value="HisG_Long"/>
    <property type="match status" value="1"/>
</dbReference>
<dbReference type="Pfam" id="PF01634">
    <property type="entry name" value="HisG"/>
    <property type="match status" value="1"/>
</dbReference>
<evidence type="ECO:0000313" key="20">
    <source>
        <dbReference type="Proteomes" id="UP000319783"/>
    </source>
</evidence>
<evidence type="ECO:0000256" key="10">
    <source>
        <dbReference type="ARBA" id="ARBA00022723"/>
    </source>
</evidence>
<comment type="activity regulation">
    <text evidence="16">Feedback inhibited by histidine.</text>
</comment>
<keyword evidence="12 16" id="KW-0067">ATP-binding</keyword>
<comment type="subcellular location">
    <subcellularLocation>
        <location evidence="2 16">Cytoplasm</location>
    </subcellularLocation>
</comment>
<comment type="catalytic activity">
    <reaction evidence="1 16">
        <text>1-(5-phospho-beta-D-ribosyl)-ATP + diphosphate = 5-phospho-alpha-D-ribose 1-diphosphate + ATP</text>
        <dbReference type="Rhea" id="RHEA:18473"/>
        <dbReference type="ChEBI" id="CHEBI:30616"/>
        <dbReference type="ChEBI" id="CHEBI:33019"/>
        <dbReference type="ChEBI" id="CHEBI:58017"/>
        <dbReference type="ChEBI" id="CHEBI:73183"/>
        <dbReference type="EC" id="2.4.2.17"/>
    </reaction>
</comment>
<keyword evidence="11 16" id="KW-0547">Nucleotide-binding</keyword>
<keyword evidence="10 16" id="KW-0479">Metal-binding</keyword>
<dbReference type="GO" id="GO:0005524">
    <property type="term" value="F:ATP binding"/>
    <property type="evidence" value="ECO:0007669"/>
    <property type="project" value="UniProtKB-KW"/>
</dbReference>
<dbReference type="InterPro" id="IPR013820">
    <property type="entry name" value="ATP_PRibTrfase_cat"/>
</dbReference>
<dbReference type="Proteomes" id="UP000319783">
    <property type="component" value="Unassembled WGS sequence"/>
</dbReference>
<dbReference type="EC" id="2.4.2.17" evidence="5 16"/>
<comment type="caution">
    <text evidence="19">The sequence shown here is derived from an EMBL/GenBank/DDBJ whole genome shotgun (WGS) entry which is preliminary data.</text>
</comment>
<dbReference type="UniPathway" id="UPA00031">
    <property type="reaction ID" value="UER00006"/>
</dbReference>
<evidence type="ECO:0000256" key="12">
    <source>
        <dbReference type="ARBA" id="ARBA00022840"/>
    </source>
</evidence>
<keyword evidence="7 16" id="KW-0028">Amino-acid biosynthesis</keyword>
<evidence type="ECO:0000256" key="5">
    <source>
        <dbReference type="ARBA" id="ARBA00011946"/>
    </source>
</evidence>
<comment type="function">
    <text evidence="15 16">Catalyzes the condensation of ATP and 5-phosphoribose 1-diphosphate to form N'-(5'-phosphoribosyl)-ATP (PR-ATP). Has a crucial role in the pathway because the rate of histidine biosynthesis seems to be controlled primarily by regulation of HisG enzymatic activity.</text>
</comment>
<dbReference type="PANTHER" id="PTHR21403:SF10">
    <property type="entry name" value="ATP PHOSPHORIBOSYLTRANSFERASE"/>
    <property type="match status" value="1"/>
</dbReference>
<dbReference type="InterPro" id="IPR015867">
    <property type="entry name" value="N-reg_PII/ATP_PRibTrfase_C"/>
</dbReference>
<evidence type="ECO:0000256" key="15">
    <source>
        <dbReference type="ARBA" id="ARBA00024861"/>
    </source>
</evidence>
<dbReference type="InterPro" id="IPR020621">
    <property type="entry name" value="ATP-PRT_HisG_long"/>
</dbReference>
<dbReference type="InterPro" id="IPR001348">
    <property type="entry name" value="ATP_PRibTrfase_HisG"/>
</dbReference>
<evidence type="ECO:0000256" key="13">
    <source>
        <dbReference type="ARBA" id="ARBA00022842"/>
    </source>
</evidence>
<evidence type="ECO:0000256" key="7">
    <source>
        <dbReference type="ARBA" id="ARBA00022605"/>
    </source>
</evidence>
<keyword evidence="14 16" id="KW-0368">Histidine biosynthesis</keyword>
<dbReference type="EMBL" id="SULG01000017">
    <property type="protein sequence ID" value="TLD42549.1"/>
    <property type="molecule type" value="Genomic_DNA"/>
</dbReference>
<dbReference type="AlphaFoldDB" id="A0A533QDG9"/>
<dbReference type="GO" id="GO:0005737">
    <property type="term" value="C:cytoplasm"/>
    <property type="evidence" value="ECO:0007669"/>
    <property type="project" value="UniProtKB-SubCell"/>
</dbReference>
<protein>
    <recommendedName>
        <fullName evidence="5 16">ATP phosphoribosyltransferase</fullName>
        <shortName evidence="16">ATP-PRT</shortName>
        <shortName evidence="16">ATP-PRTase</shortName>
        <ecNumber evidence="5 16">2.4.2.17</ecNumber>
    </recommendedName>
</protein>
<evidence type="ECO:0000256" key="9">
    <source>
        <dbReference type="ARBA" id="ARBA00022679"/>
    </source>
</evidence>
<dbReference type="Pfam" id="PF08029">
    <property type="entry name" value="HisG_C"/>
    <property type="match status" value="1"/>
</dbReference>
<dbReference type="SUPFAM" id="SSF54913">
    <property type="entry name" value="GlnB-like"/>
    <property type="match status" value="1"/>
</dbReference>
<dbReference type="NCBIfam" id="TIGR03455">
    <property type="entry name" value="HisG_C-term"/>
    <property type="match status" value="1"/>
</dbReference>
<sequence length="290" mass="32093">MKKLCLGLPKGSLQEATIDMMKKAGYTVIVNSRSYYPTIDDDEISVRLIRPQDMSRYIEKGIIDAGLTGADWVKEAESDVRVVVSLIYAKQQLTKVKWVLAVPETSAIHTVNDLQGKKIATELVNVTRRYLAERGIVADIEFSHGATEAKAPDLVDAIVELTETGNSLRANKLRIVETIMESSTLLIVNHNAWEDEWKRTKIENLAMLFEGAIIAREKVGLKMNVPNGALDQVLKKLPALRKPTISSLAEGAGYAIETVLDETIARKITPELKRAGAEGIIEYPLNKVIL</sequence>
<dbReference type="PANTHER" id="PTHR21403">
    <property type="entry name" value="ATP PHOSPHORIBOSYLTRANSFERASE ATP-PRTASE"/>
    <property type="match status" value="1"/>
</dbReference>
<evidence type="ECO:0000259" key="18">
    <source>
        <dbReference type="Pfam" id="PF08029"/>
    </source>
</evidence>
<evidence type="ECO:0000256" key="4">
    <source>
        <dbReference type="ARBA" id="ARBA00007955"/>
    </source>
</evidence>
<feature type="domain" description="ATP phosphoribosyltransferase catalytic" evidence="17">
    <location>
        <begin position="50"/>
        <end position="209"/>
    </location>
</feature>
<evidence type="ECO:0000313" key="19">
    <source>
        <dbReference type="EMBL" id="TLD42549.1"/>
    </source>
</evidence>
<reference evidence="19 20" key="1">
    <citation type="submission" date="2019-04" db="EMBL/GenBank/DDBJ databases">
        <title>Genome of a novel bacterium Candidatus Jettenia ecosi reconstructed from metagenome of an anammox bioreactor.</title>
        <authorList>
            <person name="Mardanov A.V."/>
            <person name="Beletsky A.V."/>
            <person name="Ravin N.V."/>
            <person name="Botchkova E.A."/>
            <person name="Litti Y.V."/>
            <person name="Nozhevnikova A.N."/>
        </authorList>
    </citation>
    <scope>NUCLEOTIDE SEQUENCE [LARGE SCALE GENOMIC DNA]</scope>
    <source>
        <strain evidence="19">J2</strain>
    </source>
</reference>
<keyword evidence="6 16" id="KW-0963">Cytoplasm</keyword>